<keyword evidence="3" id="KW-1185">Reference proteome</keyword>
<dbReference type="Proteomes" id="UP000281553">
    <property type="component" value="Unassembled WGS sequence"/>
</dbReference>
<dbReference type="InterPro" id="IPR035927">
    <property type="entry name" value="DUSP-like_sf"/>
</dbReference>
<gene>
    <name evidence="2" type="ORF">DILT_LOCUS16947</name>
</gene>
<reference evidence="2 3" key="1">
    <citation type="submission" date="2018-11" db="EMBL/GenBank/DDBJ databases">
        <authorList>
            <consortium name="Pathogen Informatics"/>
        </authorList>
    </citation>
    <scope>NUCLEOTIDE SEQUENCE [LARGE SCALE GENOMIC DNA]</scope>
</reference>
<evidence type="ECO:0000313" key="3">
    <source>
        <dbReference type="Proteomes" id="UP000281553"/>
    </source>
</evidence>
<name>A0A3P7NKI7_DIBLA</name>
<accession>A0A3P7NKI7</accession>
<dbReference type="AlphaFoldDB" id="A0A3P7NKI7"/>
<dbReference type="PROSITE" id="PS51283">
    <property type="entry name" value="DUSP"/>
    <property type="match status" value="1"/>
</dbReference>
<sequence>MNIAWFDKWKKFTGYADSNDAAPEPDECDSPPGEIDNTSLMEGKQLRPNLLVNADVVFIPESLWDLFSCTYGCCHKDTEIFKRKYLKASTGKLSLDLYPSNICLVEKNNKDHKLEETFCNAETIGHLKSVIRKARHYEHCDIRLFDPKVGEEVKAGDDFTLQEACLDGTRVSFEFCDLKFYGKILSLCLNRKNSVGDICQR</sequence>
<dbReference type="Gene3D" id="3.30.2230.10">
    <property type="entry name" value="DUSP-like"/>
    <property type="match status" value="1"/>
</dbReference>
<dbReference type="InterPro" id="IPR006615">
    <property type="entry name" value="Pept_C19_DUSP"/>
</dbReference>
<proteinExistence type="predicted"/>
<evidence type="ECO:0000313" key="2">
    <source>
        <dbReference type="EMBL" id="VDN36098.1"/>
    </source>
</evidence>
<feature type="domain" description="DUSP" evidence="1">
    <location>
        <begin position="1"/>
        <end position="86"/>
    </location>
</feature>
<dbReference type="GO" id="GO:0004843">
    <property type="term" value="F:cysteine-type deubiquitinase activity"/>
    <property type="evidence" value="ECO:0007669"/>
    <property type="project" value="InterPro"/>
</dbReference>
<organism evidence="2 3">
    <name type="scientific">Dibothriocephalus latus</name>
    <name type="common">Fish tapeworm</name>
    <name type="synonym">Diphyllobothrium latum</name>
    <dbReference type="NCBI Taxonomy" id="60516"/>
    <lineage>
        <taxon>Eukaryota</taxon>
        <taxon>Metazoa</taxon>
        <taxon>Spiralia</taxon>
        <taxon>Lophotrochozoa</taxon>
        <taxon>Platyhelminthes</taxon>
        <taxon>Cestoda</taxon>
        <taxon>Eucestoda</taxon>
        <taxon>Diphyllobothriidea</taxon>
        <taxon>Diphyllobothriidae</taxon>
        <taxon>Dibothriocephalus</taxon>
    </lineage>
</organism>
<dbReference type="EMBL" id="UYRU01088246">
    <property type="protein sequence ID" value="VDN36098.1"/>
    <property type="molecule type" value="Genomic_DNA"/>
</dbReference>
<dbReference type="SUPFAM" id="SSF143791">
    <property type="entry name" value="DUSP-like"/>
    <property type="match status" value="1"/>
</dbReference>
<dbReference type="Pfam" id="PF06337">
    <property type="entry name" value="DUSP"/>
    <property type="match status" value="1"/>
</dbReference>
<protein>
    <recommendedName>
        <fullName evidence="1">DUSP domain-containing protein</fullName>
    </recommendedName>
</protein>
<evidence type="ECO:0000259" key="1">
    <source>
        <dbReference type="PROSITE" id="PS51283"/>
    </source>
</evidence>